<evidence type="ECO:0000259" key="1">
    <source>
        <dbReference type="PROSITE" id="PS50042"/>
    </source>
</evidence>
<dbReference type="PROSITE" id="PS50042">
    <property type="entry name" value="CNMP_BINDING_3"/>
    <property type="match status" value="1"/>
</dbReference>
<proteinExistence type="predicted"/>
<dbReference type="SMART" id="SM00100">
    <property type="entry name" value="cNMP"/>
    <property type="match status" value="1"/>
</dbReference>
<dbReference type="PANTHER" id="PTHR11635:SF152">
    <property type="entry name" value="CAMP-DEPENDENT PROTEIN KINASE TYPE I REGULATORY SUBUNIT-RELATED"/>
    <property type="match status" value="1"/>
</dbReference>
<dbReference type="Proteomes" id="UP000722750">
    <property type="component" value="Unassembled WGS sequence"/>
</dbReference>
<dbReference type="PRINTS" id="PR00103">
    <property type="entry name" value="CAMPKINASE"/>
</dbReference>
<dbReference type="InterPro" id="IPR014710">
    <property type="entry name" value="RmlC-like_jellyroll"/>
</dbReference>
<organism evidence="2 3">
    <name type="scientific">Candidatus Scalindua arabica</name>
    <dbReference type="NCBI Taxonomy" id="1127984"/>
    <lineage>
        <taxon>Bacteria</taxon>
        <taxon>Pseudomonadati</taxon>
        <taxon>Planctomycetota</taxon>
        <taxon>Candidatus Brocadiia</taxon>
        <taxon>Candidatus Brocadiales</taxon>
        <taxon>Candidatus Scalinduaceae</taxon>
        <taxon>Candidatus Scalindua</taxon>
    </lineage>
</organism>
<dbReference type="InterPro" id="IPR018490">
    <property type="entry name" value="cNMP-bd_dom_sf"/>
</dbReference>
<name>A0A941W145_9BACT</name>
<dbReference type="SUPFAM" id="SSF51206">
    <property type="entry name" value="cAMP-binding domain-like"/>
    <property type="match status" value="1"/>
</dbReference>
<comment type="caution">
    <text evidence="2">The sequence shown here is derived from an EMBL/GenBank/DDBJ whole genome shotgun (WGS) entry which is preliminary data.</text>
</comment>
<gene>
    <name evidence="2" type="ORF">MAG551_00450</name>
</gene>
<sequence>MNTKDLVFTRKGLHFKEGDVIFNEQDEGEEMYLIDSGEIKIVKTIDDIDVNITSLSSGDFFGEMTLITGHNRVASAKALTDCNLHVIDKEAFMSNITNNRSFVNRAIVTLARRLEEIDLGYTFLFKLISKSSTP</sequence>
<reference evidence="2" key="1">
    <citation type="journal article" date="2021" name="ISME J.">
        <title>Fine-scale metabolic discontinuity in a stratified prokaryote microbiome of a Red Sea deep halocline.</title>
        <authorList>
            <person name="Michoud G."/>
            <person name="Ngugi D.K."/>
            <person name="Barozzi A."/>
            <person name="Merlino G."/>
            <person name="Calleja M.L."/>
            <person name="Delgado-Huertas A."/>
            <person name="Moran X.A.G."/>
            <person name="Daffonchio D."/>
        </authorList>
    </citation>
    <scope>NUCLEOTIDE SEQUENCE</scope>
    <source>
        <strain evidence="2">SuakinDeep_MAG55_1</strain>
    </source>
</reference>
<evidence type="ECO:0000313" key="2">
    <source>
        <dbReference type="EMBL" id="MBS1257408.1"/>
    </source>
</evidence>
<dbReference type="AlphaFoldDB" id="A0A941W145"/>
<dbReference type="PANTHER" id="PTHR11635">
    <property type="entry name" value="CAMP-DEPENDENT PROTEIN KINASE REGULATORY CHAIN"/>
    <property type="match status" value="1"/>
</dbReference>
<accession>A0A941W145</accession>
<evidence type="ECO:0000313" key="3">
    <source>
        <dbReference type="Proteomes" id="UP000722750"/>
    </source>
</evidence>
<dbReference type="GO" id="GO:0005952">
    <property type="term" value="C:cAMP-dependent protein kinase complex"/>
    <property type="evidence" value="ECO:0007669"/>
    <property type="project" value="InterPro"/>
</dbReference>
<dbReference type="EMBL" id="JAANXD010000024">
    <property type="protein sequence ID" value="MBS1257408.1"/>
    <property type="molecule type" value="Genomic_DNA"/>
</dbReference>
<dbReference type="CDD" id="cd00038">
    <property type="entry name" value="CAP_ED"/>
    <property type="match status" value="1"/>
</dbReference>
<dbReference type="InterPro" id="IPR050503">
    <property type="entry name" value="cAMP-dep_PK_reg_su-like"/>
</dbReference>
<dbReference type="GO" id="GO:0005829">
    <property type="term" value="C:cytosol"/>
    <property type="evidence" value="ECO:0007669"/>
    <property type="project" value="TreeGrafter"/>
</dbReference>
<dbReference type="Pfam" id="PF00027">
    <property type="entry name" value="cNMP_binding"/>
    <property type="match status" value="1"/>
</dbReference>
<protein>
    <recommendedName>
        <fullName evidence="1">Cyclic nucleotide-binding domain-containing protein</fullName>
    </recommendedName>
</protein>
<dbReference type="InterPro" id="IPR000595">
    <property type="entry name" value="cNMP-bd_dom"/>
</dbReference>
<dbReference type="Gene3D" id="2.60.120.10">
    <property type="entry name" value="Jelly Rolls"/>
    <property type="match status" value="1"/>
</dbReference>
<feature type="domain" description="Cyclic nucleotide-binding" evidence="1">
    <location>
        <begin position="14"/>
        <end position="113"/>
    </location>
</feature>